<dbReference type="PROSITE" id="PS50850">
    <property type="entry name" value="MFS"/>
    <property type="match status" value="1"/>
</dbReference>
<evidence type="ECO:0000256" key="1">
    <source>
        <dbReference type="ARBA" id="ARBA00004651"/>
    </source>
</evidence>
<dbReference type="PROSITE" id="PS00217">
    <property type="entry name" value="SUGAR_TRANSPORT_2"/>
    <property type="match status" value="1"/>
</dbReference>
<organism evidence="10">
    <name type="scientific">Scrofimicrobium appendicitidis</name>
    <dbReference type="NCBI Taxonomy" id="3079930"/>
    <lineage>
        <taxon>Bacteria</taxon>
        <taxon>Bacillati</taxon>
        <taxon>Actinomycetota</taxon>
        <taxon>Actinomycetes</taxon>
        <taxon>Actinomycetales</taxon>
        <taxon>Actinomycetaceae</taxon>
        <taxon>Scrofimicrobium</taxon>
    </lineage>
</organism>
<keyword evidence="3" id="KW-0813">Transport</keyword>
<dbReference type="Gene3D" id="1.20.1250.20">
    <property type="entry name" value="MFS general substrate transporter like domains"/>
    <property type="match status" value="1"/>
</dbReference>
<evidence type="ECO:0000256" key="2">
    <source>
        <dbReference type="ARBA" id="ARBA00008537"/>
    </source>
</evidence>
<dbReference type="Gene3D" id="1.20.1720.10">
    <property type="entry name" value="Multidrug resistance protein D"/>
    <property type="match status" value="1"/>
</dbReference>
<comment type="similarity">
    <text evidence="2">Belongs to the major facilitator superfamily. EmrB family.</text>
</comment>
<feature type="transmembrane region" description="Helical" evidence="8">
    <location>
        <begin position="92"/>
        <end position="113"/>
    </location>
</feature>
<name>A0AAU7V7Z8_9ACTO</name>
<dbReference type="AlphaFoldDB" id="A0AAU7V7Z8"/>
<evidence type="ECO:0000256" key="7">
    <source>
        <dbReference type="ARBA" id="ARBA00023136"/>
    </source>
</evidence>
<protein>
    <submittedName>
        <fullName evidence="10">DHA2 family efflux MFS transporter permease subunit</fullName>
    </submittedName>
</protein>
<evidence type="ECO:0000256" key="3">
    <source>
        <dbReference type="ARBA" id="ARBA00022448"/>
    </source>
</evidence>
<feature type="transmembrane region" description="Helical" evidence="8">
    <location>
        <begin position="324"/>
        <end position="343"/>
    </location>
</feature>
<comment type="subcellular location">
    <subcellularLocation>
        <location evidence="1">Cell membrane</location>
        <topology evidence="1">Multi-pass membrane protein</topology>
    </subcellularLocation>
</comment>
<feature type="transmembrane region" description="Helical" evidence="8">
    <location>
        <begin position="222"/>
        <end position="242"/>
    </location>
</feature>
<dbReference type="PANTHER" id="PTHR42718">
    <property type="entry name" value="MAJOR FACILITATOR SUPERFAMILY MULTIDRUG TRANSPORTER MFSC"/>
    <property type="match status" value="1"/>
</dbReference>
<dbReference type="InterPro" id="IPR004638">
    <property type="entry name" value="EmrB-like"/>
</dbReference>
<feature type="transmembrane region" description="Helical" evidence="8">
    <location>
        <begin position="396"/>
        <end position="415"/>
    </location>
</feature>
<dbReference type="InterPro" id="IPR011701">
    <property type="entry name" value="MFS"/>
</dbReference>
<dbReference type="Pfam" id="PF07690">
    <property type="entry name" value="MFS_1"/>
    <property type="match status" value="1"/>
</dbReference>
<feature type="transmembrane region" description="Helical" evidence="8">
    <location>
        <begin position="290"/>
        <end position="312"/>
    </location>
</feature>
<dbReference type="EMBL" id="CP138335">
    <property type="protein sequence ID" value="XBW08388.1"/>
    <property type="molecule type" value="Genomic_DNA"/>
</dbReference>
<feature type="transmembrane region" description="Helical" evidence="8">
    <location>
        <begin position="125"/>
        <end position="151"/>
    </location>
</feature>
<dbReference type="NCBIfam" id="TIGR00711">
    <property type="entry name" value="efflux_EmrB"/>
    <property type="match status" value="1"/>
</dbReference>
<evidence type="ECO:0000256" key="6">
    <source>
        <dbReference type="ARBA" id="ARBA00022989"/>
    </source>
</evidence>
<reference evidence="10" key="1">
    <citation type="submission" date="2023-11" db="EMBL/GenBank/DDBJ databases">
        <title>Scrofimicrobium hongkongense sp. nov., isolated from a patient with peritonitis.</title>
        <authorList>
            <person name="Lao H.Y."/>
            <person name="Wong A.Y.P."/>
            <person name="Ng T.L."/>
            <person name="Wong R.Y.L."/>
            <person name="Yau M.C.Y."/>
            <person name="Lam J.Y.W."/>
            <person name="Siu G.K.H."/>
        </authorList>
    </citation>
    <scope>NUCLEOTIDE SEQUENCE</scope>
    <source>
        <strain evidence="10">R131</strain>
    </source>
</reference>
<dbReference type="InterPro" id="IPR020846">
    <property type="entry name" value="MFS_dom"/>
</dbReference>
<gene>
    <name evidence="10" type="ORF">SAC06_02195</name>
</gene>
<dbReference type="InterPro" id="IPR036259">
    <property type="entry name" value="MFS_trans_sf"/>
</dbReference>
<dbReference type="RefSeq" id="WP_350258587.1">
    <property type="nucleotide sequence ID" value="NZ_CP138335.1"/>
</dbReference>
<evidence type="ECO:0000256" key="5">
    <source>
        <dbReference type="ARBA" id="ARBA00022692"/>
    </source>
</evidence>
<feature type="transmembrane region" description="Helical" evidence="8">
    <location>
        <begin position="349"/>
        <end position="376"/>
    </location>
</feature>
<accession>A0AAU7V7Z8</accession>
<evidence type="ECO:0000256" key="8">
    <source>
        <dbReference type="SAM" id="Phobius"/>
    </source>
</evidence>
<feature type="transmembrane region" description="Helical" evidence="8">
    <location>
        <begin position="421"/>
        <end position="443"/>
    </location>
</feature>
<dbReference type="KEGG" id="sapp:SAC06_02195"/>
<keyword evidence="4" id="KW-1003">Cell membrane</keyword>
<proteinExistence type="inferred from homology"/>
<keyword evidence="6 8" id="KW-1133">Transmembrane helix</keyword>
<dbReference type="GO" id="GO:0022857">
    <property type="term" value="F:transmembrane transporter activity"/>
    <property type="evidence" value="ECO:0007669"/>
    <property type="project" value="InterPro"/>
</dbReference>
<sequence>MLLALIVGAIAAILDTTIVAIGMRTLTVELRAPLTTIQWVSTGYLLSLAATIPFVGWAQARIGGKRLWLLALGLFVLGSALCGIAWNAQALIGFRLLQGIGGGIMLPLMQTLAMQHVPAERRARVMAAVSLPAAVGPILGPVLGGMVLNWFSWRWMFLINVPIGVVGLVLAALFLVDDRANLPENPGRLDLVGAVLLTPALAGLLFGLSNTHNPGGFARPDVLVPGVLGLVLLVAFAWWARLRSDRALVDVSLLKVPTVRSSTITLTFLGVALFAGTFLLPLYFQSVRGYSVLAAGVLLIPQGVGTLLSRVVAGHLVERLGARLVAVAGFLVIAAATIPFAWSGTDTNLWLLGVVLFVRGLGLGVVFIPVMAAAYLDIGREQMPQASAITRIVQQLGGAFGTALVAVVLTGVMTVKDSGAGFAAAFWVTIGATLLAALPALLLPGRTRPEPVREDRQQHLRSAVK</sequence>
<dbReference type="SUPFAM" id="SSF103473">
    <property type="entry name" value="MFS general substrate transporter"/>
    <property type="match status" value="1"/>
</dbReference>
<feature type="transmembrane region" description="Helical" evidence="8">
    <location>
        <begin position="36"/>
        <end position="55"/>
    </location>
</feature>
<feature type="transmembrane region" description="Helical" evidence="8">
    <location>
        <begin position="188"/>
        <end position="210"/>
    </location>
</feature>
<dbReference type="PANTHER" id="PTHR42718:SF9">
    <property type="entry name" value="MAJOR FACILITATOR SUPERFAMILY MULTIDRUG TRANSPORTER MFSC"/>
    <property type="match status" value="1"/>
</dbReference>
<evidence type="ECO:0000256" key="4">
    <source>
        <dbReference type="ARBA" id="ARBA00022475"/>
    </source>
</evidence>
<dbReference type="InterPro" id="IPR005829">
    <property type="entry name" value="Sugar_transporter_CS"/>
</dbReference>
<feature type="transmembrane region" description="Helical" evidence="8">
    <location>
        <begin position="157"/>
        <end position="176"/>
    </location>
</feature>
<evidence type="ECO:0000259" key="9">
    <source>
        <dbReference type="PROSITE" id="PS50850"/>
    </source>
</evidence>
<dbReference type="GO" id="GO:0005886">
    <property type="term" value="C:plasma membrane"/>
    <property type="evidence" value="ECO:0007669"/>
    <property type="project" value="UniProtKB-SubCell"/>
</dbReference>
<keyword evidence="5 8" id="KW-0812">Transmembrane</keyword>
<feature type="transmembrane region" description="Helical" evidence="8">
    <location>
        <begin position="67"/>
        <end position="86"/>
    </location>
</feature>
<feature type="transmembrane region" description="Helical" evidence="8">
    <location>
        <begin position="263"/>
        <end position="284"/>
    </location>
</feature>
<feature type="domain" description="Major facilitator superfamily (MFS) profile" evidence="9">
    <location>
        <begin position="1"/>
        <end position="448"/>
    </location>
</feature>
<keyword evidence="7 8" id="KW-0472">Membrane</keyword>
<dbReference type="CDD" id="cd17503">
    <property type="entry name" value="MFS_LmrB_MDR_like"/>
    <property type="match status" value="1"/>
</dbReference>
<evidence type="ECO:0000313" key="10">
    <source>
        <dbReference type="EMBL" id="XBW08388.1"/>
    </source>
</evidence>